<protein>
    <submittedName>
        <fullName evidence="1">Uncharacterized protein</fullName>
    </submittedName>
</protein>
<name>A0A0B2V338_TOXCA</name>
<dbReference type="AlphaFoldDB" id="A0A0B2V338"/>
<keyword evidence="2" id="KW-1185">Reference proteome</keyword>
<accession>A0A0B2V338</accession>
<dbReference type="EMBL" id="JPKZ01002217">
    <property type="protein sequence ID" value="KHN77836.1"/>
    <property type="molecule type" value="Genomic_DNA"/>
</dbReference>
<reference evidence="1 2" key="1">
    <citation type="submission" date="2014-11" db="EMBL/GenBank/DDBJ databases">
        <title>Genetic blueprint of the zoonotic pathogen Toxocara canis.</title>
        <authorList>
            <person name="Zhu X.-Q."/>
            <person name="Korhonen P.K."/>
            <person name="Cai H."/>
            <person name="Young N.D."/>
            <person name="Nejsum P."/>
            <person name="von Samson-Himmelstjerna G."/>
            <person name="Boag P.R."/>
            <person name="Tan P."/>
            <person name="Li Q."/>
            <person name="Min J."/>
            <person name="Yang Y."/>
            <person name="Wang X."/>
            <person name="Fang X."/>
            <person name="Hall R.S."/>
            <person name="Hofmann A."/>
            <person name="Sternberg P.W."/>
            <person name="Jex A.R."/>
            <person name="Gasser R.B."/>
        </authorList>
    </citation>
    <scope>NUCLEOTIDE SEQUENCE [LARGE SCALE GENOMIC DNA]</scope>
    <source>
        <strain evidence="1">PN_DK_2014</strain>
    </source>
</reference>
<gene>
    <name evidence="1" type="ORF">Tcan_00074</name>
</gene>
<sequence>MNCQLKKHCSKKIDQIRRIHQTEVNSFTNNILRHIRIKAEVIRFKRLQTLRNSSMWGMCYRLFARYIQAVLPSLPLLLNVNFKRRSEAWHSFVYKRNANILPL</sequence>
<proteinExistence type="predicted"/>
<evidence type="ECO:0000313" key="2">
    <source>
        <dbReference type="Proteomes" id="UP000031036"/>
    </source>
</evidence>
<comment type="caution">
    <text evidence="1">The sequence shown here is derived from an EMBL/GenBank/DDBJ whole genome shotgun (WGS) entry which is preliminary data.</text>
</comment>
<dbReference type="Proteomes" id="UP000031036">
    <property type="component" value="Unassembled WGS sequence"/>
</dbReference>
<evidence type="ECO:0000313" key="1">
    <source>
        <dbReference type="EMBL" id="KHN77836.1"/>
    </source>
</evidence>
<organism evidence="1 2">
    <name type="scientific">Toxocara canis</name>
    <name type="common">Canine roundworm</name>
    <dbReference type="NCBI Taxonomy" id="6265"/>
    <lineage>
        <taxon>Eukaryota</taxon>
        <taxon>Metazoa</taxon>
        <taxon>Ecdysozoa</taxon>
        <taxon>Nematoda</taxon>
        <taxon>Chromadorea</taxon>
        <taxon>Rhabditida</taxon>
        <taxon>Spirurina</taxon>
        <taxon>Ascaridomorpha</taxon>
        <taxon>Ascaridoidea</taxon>
        <taxon>Toxocaridae</taxon>
        <taxon>Toxocara</taxon>
    </lineage>
</organism>